<keyword evidence="2" id="KW-1185">Reference proteome</keyword>
<protein>
    <submittedName>
        <fullName evidence="1">Uncharacterized protein</fullName>
    </submittedName>
</protein>
<dbReference type="Proteomes" id="UP000478052">
    <property type="component" value="Unassembled WGS sequence"/>
</dbReference>
<sequence length="174" mass="20883">MTSKKHLRNFKIELENFLRSLVNYFKDTLIGRPTRRQRRRNSIFSIQMWNCYETTKYIYNQKQINQSKFDCLLVLCNLTICKFIKALRYQQILVDMQQLDQINRGICLTNITYNCSLQLLDLYFFALFHSLLVKRWGDFISVHYWNTENDFISKKSILHAITSKQFDFGVPNAI</sequence>
<accession>A0A6G0ZR85</accession>
<evidence type="ECO:0000313" key="2">
    <source>
        <dbReference type="Proteomes" id="UP000478052"/>
    </source>
</evidence>
<gene>
    <name evidence="1" type="ORF">FWK35_00003108</name>
</gene>
<proteinExistence type="predicted"/>
<name>A0A6G0ZR85_APHCR</name>
<dbReference type="AlphaFoldDB" id="A0A6G0ZR85"/>
<reference evidence="1 2" key="1">
    <citation type="submission" date="2019-08" db="EMBL/GenBank/DDBJ databases">
        <title>Whole genome of Aphis craccivora.</title>
        <authorList>
            <person name="Voronova N.V."/>
            <person name="Shulinski R.S."/>
            <person name="Bandarenka Y.V."/>
            <person name="Zhorov D.G."/>
            <person name="Warner D."/>
        </authorList>
    </citation>
    <scope>NUCLEOTIDE SEQUENCE [LARGE SCALE GENOMIC DNA]</scope>
    <source>
        <strain evidence="1">180601</strain>
        <tissue evidence="1">Whole Body</tissue>
    </source>
</reference>
<comment type="caution">
    <text evidence="1">The sequence shown here is derived from an EMBL/GenBank/DDBJ whole genome shotgun (WGS) entry which is preliminary data.</text>
</comment>
<organism evidence="1 2">
    <name type="scientific">Aphis craccivora</name>
    <name type="common">Cowpea aphid</name>
    <dbReference type="NCBI Taxonomy" id="307492"/>
    <lineage>
        <taxon>Eukaryota</taxon>
        <taxon>Metazoa</taxon>
        <taxon>Ecdysozoa</taxon>
        <taxon>Arthropoda</taxon>
        <taxon>Hexapoda</taxon>
        <taxon>Insecta</taxon>
        <taxon>Pterygota</taxon>
        <taxon>Neoptera</taxon>
        <taxon>Paraneoptera</taxon>
        <taxon>Hemiptera</taxon>
        <taxon>Sternorrhyncha</taxon>
        <taxon>Aphidomorpha</taxon>
        <taxon>Aphidoidea</taxon>
        <taxon>Aphididae</taxon>
        <taxon>Aphidini</taxon>
        <taxon>Aphis</taxon>
        <taxon>Aphis</taxon>
    </lineage>
</organism>
<dbReference type="EMBL" id="VUJU01000025">
    <property type="protein sequence ID" value="KAF0773857.1"/>
    <property type="molecule type" value="Genomic_DNA"/>
</dbReference>
<evidence type="ECO:0000313" key="1">
    <source>
        <dbReference type="EMBL" id="KAF0773857.1"/>
    </source>
</evidence>